<accession>A0AAV7JTW0</accession>
<feature type="domain" description="SDA1 N-terminal" evidence="3">
    <location>
        <begin position="60"/>
        <end position="410"/>
    </location>
</feature>
<gene>
    <name evidence="4" type="ORF">LOD99_7382</name>
</gene>
<dbReference type="PANTHER" id="PTHR12730:SF0">
    <property type="entry name" value="PROTEIN SDA1 HOMOLOG"/>
    <property type="match status" value="1"/>
</dbReference>
<dbReference type="GO" id="GO:0000055">
    <property type="term" value="P:ribosomal large subunit export from nucleus"/>
    <property type="evidence" value="ECO:0007669"/>
    <property type="project" value="UniProtKB-UniRule"/>
</dbReference>
<comment type="caution">
    <text evidence="4">The sequence shown here is derived from an EMBL/GenBank/DDBJ whole genome shotgun (WGS) entry which is preliminary data.</text>
</comment>
<sequence>MDVTMKIPIDLDRLQVLIKQDSYAYREEFYQQFDYFKALYQVLLQHPSNDYAFLSKLILFLSNVVYLYIDVSEEFSNSILHLLREFETTLKSTFIFSLCKSVVILRKHKVINIDVMVELFVHLFTIQNKSLRKFIFTQLTVLIRKVSIQSSIKSNIQNILYSQFSKENDLKQFLASELTIELFNRNILKNEKSVFLLQIAALSKVKKISVNAVKFFVHPVYADASETSSSASSSSSEDDFPNISILRNRKRRKLHKYGSKIKSRNSGHSFYAIDLVRDPIDFTTNLMKRVESKYDNYDNMLEKISLLSLLIWTHKLVVPQFYTYIQRYLKPYQQQITRILTYLSQAVHESIDVNILDPLVQAIISNFITDRNTPEAITVGLNTIREIALKCPGILTQDLLTDLIQYRKYKNKNVVMASRSLLQLYRQIDRDLLPKRDRGKPEEYGNILLQLNDIACQTKDYIPGVILLESGDRDLQDNENLFPEKIVENARVASQSRILSQSEHAAIKRKKTEQLLNPKLSNQQLQLNYRLMKERNGIISVSDVEFLSKKSKGLSPEVKVKKGRPQKVKLSQNSSLSKNKKRKGKNFMMVSHGRNVSSKRFKIKKKTYQAKNYKIKRLLTKEYKRMRSSKS</sequence>
<evidence type="ECO:0000259" key="3">
    <source>
        <dbReference type="Pfam" id="PF08158"/>
    </source>
</evidence>
<organism evidence="4 5">
    <name type="scientific">Oopsacas minuta</name>
    <dbReference type="NCBI Taxonomy" id="111878"/>
    <lineage>
        <taxon>Eukaryota</taxon>
        <taxon>Metazoa</taxon>
        <taxon>Porifera</taxon>
        <taxon>Hexactinellida</taxon>
        <taxon>Hexasterophora</taxon>
        <taxon>Lyssacinosida</taxon>
        <taxon>Leucopsacidae</taxon>
        <taxon>Oopsacas</taxon>
    </lineage>
</organism>
<name>A0AAV7JTW0_9METZ</name>
<dbReference type="SUPFAM" id="SSF48371">
    <property type="entry name" value="ARM repeat"/>
    <property type="match status" value="1"/>
</dbReference>
<dbReference type="PANTHER" id="PTHR12730">
    <property type="entry name" value="HSDA/SDA1-RELATED"/>
    <property type="match status" value="1"/>
</dbReference>
<comment type="similarity">
    <text evidence="1">Belongs to the SDA1 family.</text>
</comment>
<feature type="region of interest" description="Disordered" evidence="2">
    <location>
        <begin position="556"/>
        <end position="585"/>
    </location>
</feature>
<dbReference type="InterPro" id="IPR012977">
    <property type="entry name" value="SDA1_N"/>
</dbReference>
<dbReference type="InterPro" id="IPR027312">
    <property type="entry name" value="Sda1"/>
</dbReference>
<evidence type="ECO:0000313" key="5">
    <source>
        <dbReference type="Proteomes" id="UP001165289"/>
    </source>
</evidence>
<dbReference type="GO" id="GO:0005730">
    <property type="term" value="C:nucleolus"/>
    <property type="evidence" value="ECO:0007669"/>
    <property type="project" value="UniProtKB-SubCell"/>
</dbReference>
<reference evidence="4 5" key="1">
    <citation type="journal article" date="2023" name="BMC Biol.">
        <title>The compact genome of the sponge Oopsacas minuta (Hexactinellida) is lacking key metazoan core genes.</title>
        <authorList>
            <person name="Santini S."/>
            <person name="Schenkelaars Q."/>
            <person name="Jourda C."/>
            <person name="Duchesne M."/>
            <person name="Belahbib H."/>
            <person name="Rocher C."/>
            <person name="Selva M."/>
            <person name="Riesgo A."/>
            <person name="Vervoort M."/>
            <person name="Leys S.P."/>
            <person name="Kodjabachian L."/>
            <person name="Le Bivic A."/>
            <person name="Borchiellini C."/>
            <person name="Claverie J.M."/>
            <person name="Renard E."/>
        </authorList>
    </citation>
    <scope>NUCLEOTIDE SEQUENCE [LARGE SCALE GENOMIC DNA]</scope>
    <source>
        <strain evidence="4">SPO-2</strain>
    </source>
</reference>
<evidence type="ECO:0000256" key="1">
    <source>
        <dbReference type="RuleBase" id="RU365057"/>
    </source>
</evidence>
<keyword evidence="1" id="KW-0653">Protein transport</keyword>
<evidence type="ECO:0000256" key="2">
    <source>
        <dbReference type="SAM" id="MobiDB-lite"/>
    </source>
</evidence>
<dbReference type="Pfam" id="PF08158">
    <property type="entry name" value="SDA1_HEAT"/>
    <property type="match status" value="1"/>
</dbReference>
<dbReference type="GO" id="GO:0015031">
    <property type="term" value="P:protein transport"/>
    <property type="evidence" value="ECO:0007669"/>
    <property type="project" value="UniProtKB-KW"/>
</dbReference>
<keyword evidence="1" id="KW-0690">Ribosome biogenesis</keyword>
<feature type="compositionally biased region" description="Low complexity" evidence="2">
    <location>
        <begin position="568"/>
        <end position="577"/>
    </location>
</feature>
<proteinExistence type="inferred from homology"/>
<keyword evidence="1" id="KW-0813">Transport</keyword>
<dbReference type="Proteomes" id="UP001165289">
    <property type="component" value="Unassembled WGS sequence"/>
</dbReference>
<keyword evidence="5" id="KW-1185">Reference proteome</keyword>
<comment type="function">
    <text evidence="1">Required for 60S pre-ribosomal subunits export to the cytoplasm.</text>
</comment>
<comment type="subcellular location">
    <subcellularLocation>
        <location evidence="1">Nucleus</location>
        <location evidence="1">Nucleolus</location>
    </subcellularLocation>
</comment>
<dbReference type="EMBL" id="JAKMXF010000299">
    <property type="protein sequence ID" value="KAI6652368.1"/>
    <property type="molecule type" value="Genomic_DNA"/>
</dbReference>
<dbReference type="InterPro" id="IPR016024">
    <property type="entry name" value="ARM-type_fold"/>
</dbReference>
<protein>
    <recommendedName>
        <fullName evidence="1">Protein SDA1</fullName>
    </recommendedName>
</protein>
<dbReference type="GO" id="GO:0042273">
    <property type="term" value="P:ribosomal large subunit biogenesis"/>
    <property type="evidence" value="ECO:0007669"/>
    <property type="project" value="UniProtKB-UniRule"/>
</dbReference>
<evidence type="ECO:0000313" key="4">
    <source>
        <dbReference type="EMBL" id="KAI6652368.1"/>
    </source>
</evidence>
<keyword evidence="1" id="KW-0539">Nucleus</keyword>
<dbReference type="AlphaFoldDB" id="A0AAV7JTW0"/>